<dbReference type="PROSITE" id="PS50181">
    <property type="entry name" value="FBOX"/>
    <property type="match status" value="1"/>
</dbReference>
<dbReference type="InterPro" id="IPR001810">
    <property type="entry name" value="F-box_dom"/>
</dbReference>
<dbReference type="Proteomes" id="UP001177023">
    <property type="component" value="Unassembled WGS sequence"/>
</dbReference>
<protein>
    <recommendedName>
        <fullName evidence="1">F-box domain-containing protein</fullName>
    </recommendedName>
</protein>
<dbReference type="EMBL" id="CATQJA010002641">
    <property type="protein sequence ID" value="CAJ0575966.1"/>
    <property type="molecule type" value="Genomic_DNA"/>
</dbReference>
<feature type="non-terminal residue" evidence="2">
    <location>
        <position position="267"/>
    </location>
</feature>
<proteinExistence type="predicted"/>
<feature type="domain" description="F-box" evidence="1">
    <location>
        <begin position="1"/>
        <end position="48"/>
    </location>
</feature>
<dbReference type="AlphaFoldDB" id="A0AA36CVB3"/>
<evidence type="ECO:0000313" key="3">
    <source>
        <dbReference type="Proteomes" id="UP001177023"/>
    </source>
</evidence>
<evidence type="ECO:0000259" key="1">
    <source>
        <dbReference type="PROSITE" id="PS50181"/>
    </source>
</evidence>
<accession>A0AA36CVB3</accession>
<organism evidence="2 3">
    <name type="scientific">Mesorhabditis spiculigera</name>
    <dbReference type="NCBI Taxonomy" id="96644"/>
    <lineage>
        <taxon>Eukaryota</taxon>
        <taxon>Metazoa</taxon>
        <taxon>Ecdysozoa</taxon>
        <taxon>Nematoda</taxon>
        <taxon>Chromadorea</taxon>
        <taxon>Rhabditida</taxon>
        <taxon>Rhabditina</taxon>
        <taxon>Rhabditomorpha</taxon>
        <taxon>Rhabditoidea</taxon>
        <taxon>Rhabditidae</taxon>
        <taxon>Mesorhabditinae</taxon>
        <taxon>Mesorhabditis</taxon>
    </lineage>
</organism>
<reference evidence="2" key="1">
    <citation type="submission" date="2023-06" db="EMBL/GenBank/DDBJ databases">
        <authorList>
            <person name="Delattre M."/>
        </authorList>
    </citation>
    <scope>NUCLEOTIDE SEQUENCE</scope>
    <source>
        <strain evidence="2">AF72</strain>
    </source>
</reference>
<name>A0AA36CVB3_9BILA</name>
<comment type="caution">
    <text evidence="2">The sequence shown here is derived from an EMBL/GenBank/DDBJ whole genome shotgun (WGS) entry which is preliminary data.</text>
</comment>
<gene>
    <name evidence="2" type="ORF">MSPICULIGERA_LOCUS14266</name>
</gene>
<sequence>MSFPDLPREVQYRILNHLDLLSFFKYAKSSKKSWEIAATCPDKYWNLALVVKPEDQLTVYPNHLRNWLVNDEKTRLLLFSGALVASLRIQDPDFRIPGLTAKNLELDDTGADLMPMLEYFKPAGKFESLNFWYLRPNSEIAQFAEKHASNLFIRSYTYLINYSEFKNDRMKVEVPRPLNHKFIPFLERLVEEWLNGSRKIAEIEILALGIGPSSLNGLSKYTRHIDPHRATIKRCDGGVLVVSSVTDRFWPYVELVGEEPNAEFLYQ</sequence>
<evidence type="ECO:0000313" key="2">
    <source>
        <dbReference type="EMBL" id="CAJ0575966.1"/>
    </source>
</evidence>
<keyword evidence="3" id="KW-1185">Reference proteome</keyword>